<evidence type="ECO:0000256" key="1">
    <source>
        <dbReference type="ARBA" id="ARBA00022722"/>
    </source>
</evidence>
<keyword evidence="2" id="KW-0255">Endonuclease</keyword>
<proteinExistence type="predicted"/>
<keyword evidence="6" id="KW-1185">Reference proteome</keyword>
<dbReference type="Gene3D" id="1.10.10.10">
    <property type="entry name" value="Winged helix-like DNA-binding domain superfamily/Winged helix DNA-binding domain"/>
    <property type="match status" value="1"/>
</dbReference>
<gene>
    <name evidence="5" type="ORF">DY023_11150</name>
</gene>
<dbReference type="EMBL" id="QUAB01000043">
    <property type="protein sequence ID" value="REJ05201.1"/>
    <property type="molecule type" value="Genomic_DNA"/>
</dbReference>
<evidence type="ECO:0000256" key="3">
    <source>
        <dbReference type="ARBA" id="ARBA00022801"/>
    </source>
</evidence>
<sequence length="332" mass="37159">MHWPNGSLAARDGPTISQSRELIVGSRGYLPVPGEICQPDARKLGIPDPHEILDPVNDTELQEVLAWLRARPIDTLLRDAVDSAVKYVLDGARTWRFDLNDPSVDSDERSSVGTKLQYHVIEGLGLKKEPPLDTTIADRPVEIKGTVRKTWMIPREGQCEITLMIRIDTRRHEFEARLMRAHRAWLTGKKGNRDLKRSPRVDAVHRYSLVVAPPTPLPPEPLRMLDDEQVARVFGPGGLKGRLVELFASLPETVIPRGSIAVVGAGLHDPLRRAREAKVPLREKYGLVALVGTWPAERELARRMGFDISGEAWVAVYPETFHAHELDIPVPD</sequence>
<name>A0A371NSL4_9MICO</name>
<dbReference type="OrthoDB" id="9179812at2"/>
<evidence type="ECO:0000313" key="6">
    <source>
        <dbReference type="Proteomes" id="UP000262172"/>
    </source>
</evidence>
<keyword evidence="3" id="KW-0378">Hydrolase</keyword>
<dbReference type="Gene3D" id="3.40.600.10">
    <property type="entry name" value="DNA mismatch repair MutH/Restriction endonuclease, type II"/>
    <property type="match status" value="1"/>
</dbReference>
<dbReference type="SUPFAM" id="SSF52980">
    <property type="entry name" value="Restriction endonuclease-like"/>
    <property type="match status" value="1"/>
</dbReference>
<comment type="caution">
    <text evidence="5">The sequence shown here is derived from an EMBL/GenBank/DDBJ whole genome shotgun (WGS) entry which is preliminary data.</text>
</comment>
<dbReference type="InterPro" id="IPR015210">
    <property type="entry name" value="NaeI"/>
</dbReference>
<evidence type="ECO:0000259" key="4">
    <source>
        <dbReference type="Pfam" id="PF09126"/>
    </source>
</evidence>
<feature type="domain" description="Type II restriction enzyme NaeI" evidence="4">
    <location>
        <begin position="76"/>
        <end position="307"/>
    </location>
</feature>
<dbReference type="InterPro" id="IPR037057">
    <property type="entry name" value="DNA_rep_MutH/T2_RE_sf"/>
</dbReference>
<reference evidence="5 6" key="1">
    <citation type="submission" date="2018-08" db="EMBL/GenBank/DDBJ databases">
        <title>Isolation, diversity and antifungal activity of Actinobacteria from cow dung.</title>
        <authorList>
            <person name="Ling L."/>
        </authorList>
    </citation>
    <scope>NUCLEOTIDE SEQUENCE [LARGE SCALE GENOMIC DNA]</scope>
    <source>
        <strain evidence="5 6">NEAU-LLE</strain>
    </source>
</reference>
<evidence type="ECO:0000313" key="5">
    <source>
        <dbReference type="EMBL" id="REJ05201.1"/>
    </source>
</evidence>
<evidence type="ECO:0000256" key="2">
    <source>
        <dbReference type="ARBA" id="ARBA00022759"/>
    </source>
</evidence>
<accession>A0A371NSL4</accession>
<keyword evidence="1" id="KW-0540">Nuclease</keyword>
<dbReference type="GO" id="GO:0009036">
    <property type="term" value="F:type II site-specific deoxyribonuclease activity"/>
    <property type="evidence" value="ECO:0007669"/>
    <property type="project" value="InterPro"/>
</dbReference>
<dbReference type="AlphaFoldDB" id="A0A371NSL4"/>
<dbReference type="GO" id="GO:0009307">
    <property type="term" value="P:DNA restriction-modification system"/>
    <property type="evidence" value="ECO:0007669"/>
    <property type="project" value="InterPro"/>
</dbReference>
<protein>
    <recommendedName>
        <fullName evidence="4">Type II restriction enzyme NaeI domain-containing protein</fullName>
    </recommendedName>
</protein>
<organism evidence="5 6">
    <name type="scientific">Microbacterium bovistercoris</name>
    <dbReference type="NCBI Taxonomy" id="2293570"/>
    <lineage>
        <taxon>Bacteria</taxon>
        <taxon>Bacillati</taxon>
        <taxon>Actinomycetota</taxon>
        <taxon>Actinomycetes</taxon>
        <taxon>Micrococcales</taxon>
        <taxon>Microbacteriaceae</taxon>
        <taxon>Microbacterium</taxon>
    </lineage>
</organism>
<dbReference type="InterPro" id="IPR036388">
    <property type="entry name" value="WH-like_DNA-bd_sf"/>
</dbReference>
<dbReference type="Proteomes" id="UP000262172">
    <property type="component" value="Unassembled WGS sequence"/>
</dbReference>
<dbReference type="InterPro" id="IPR011335">
    <property type="entry name" value="Restrct_endonuc-II-like"/>
</dbReference>
<dbReference type="GO" id="GO:0003677">
    <property type="term" value="F:DNA binding"/>
    <property type="evidence" value="ECO:0007669"/>
    <property type="project" value="InterPro"/>
</dbReference>
<dbReference type="Pfam" id="PF09126">
    <property type="entry name" value="NaeI"/>
    <property type="match status" value="1"/>
</dbReference>